<dbReference type="SUPFAM" id="SSF52540">
    <property type="entry name" value="P-loop containing nucleoside triphosphate hydrolases"/>
    <property type="match status" value="1"/>
</dbReference>
<dbReference type="InterPro" id="IPR052735">
    <property type="entry name" value="NAD_biosynth-regulator"/>
</dbReference>
<dbReference type="RefSeq" id="WP_157300048.1">
    <property type="nucleotide sequence ID" value="NZ_BAAAZB010000025.1"/>
</dbReference>
<gene>
    <name evidence="2" type="ORF">GO495_12555</name>
</gene>
<dbReference type="EMBL" id="WRXO01000003">
    <property type="protein sequence ID" value="MVT41419.1"/>
    <property type="molecule type" value="Genomic_DNA"/>
</dbReference>
<evidence type="ECO:0000259" key="1">
    <source>
        <dbReference type="Pfam" id="PF13521"/>
    </source>
</evidence>
<organism evidence="2 3">
    <name type="scientific">Chitinophaga oryziterrae</name>
    <dbReference type="NCBI Taxonomy" id="1031224"/>
    <lineage>
        <taxon>Bacteria</taxon>
        <taxon>Pseudomonadati</taxon>
        <taxon>Bacteroidota</taxon>
        <taxon>Chitinophagia</taxon>
        <taxon>Chitinophagales</taxon>
        <taxon>Chitinophagaceae</taxon>
        <taxon>Chitinophaga</taxon>
    </lineage>
</organism>
<feature type="domain" description="NadR/Ttd14 AAA" evidence="1">
    <location>
        <begin position="126"/>
        <end position="279"/>
    </location>
</feature>
<dbReference type="Pfam" id="PF13521">
    <property type="entry name" value="AAA_28"/>
    <property type="match status" value="1"/>
</dbReference>
<dbReference type="OrthoDB" id="9151999at2"/>
<dbReference type="InterPro" id="IPR014729">
    <property type="entry name" value="Rossmann-like_a/b/a_fold"/>
</dbReference>
<evidence type="ECO:0000313" key="2">
    <source>
        <dbReference type="EMBL" id="MVT41419.1"/>
    </source>
</evidence>
<name>A0A6N8JAX8_9BACT</name>
<dbReference type="Gene3D" id="3.40.50.300">
    <property type="entry name" value="P-loop containing nucleotide triphosphate hydrolases"/>
    <property type="match status" value="1"/>
</dbReference>
<dbReference type="Proteomes" id="UP000468388">
    <property type="component" value="Unassembled WGS sequence"/>
</dbReference>
<sequence length="293" mass="33385">MICCSDKELLPASVRQKWMATTFEHVPNIEIITFDYNEDELPGTSVTSHEVSAVWSETFKMLFPDHSLVITSEPYGDLVAGFMGIEHIPFDPDKKLYPVSAAKIRANAYGNWNYLPESVKEDFITKVVILGTESTGKTTLTDKLSKHFQSAYVLEAGRDVVADSNDFSMEDLELIASIHAERIADASVGKSPLLIIDTDIHITLSYAQFVFDKLPEVDEVIYKRNKADLYLYLNNDVEYVQDGTRLSEEDRNLLDHSHREILARHKVRYEEITGTWEERFSKSIALIEKLISR</sequence>
<dbReference type="Gene3D" id="3.40.50.620">
    <property type="entry name" value="HUPs"/>
    <property type="match status" value="1"/>
</dbReference>
<dbReference type="AlphaFoldDB" id="A0A6N8JAX8"/>
<reference evidence="2 3" key="1">
    <citation type="submission" date="2019-12" db="EMBL/GenBank/DDBJ databases">
        <title>The draft genomic sequence of strain Chitinophaga oryziterrae JCM 16595.</title>
        <authorList>
            <person name="Zhang X."/>
        </authorList>
    </citation>
    <scope>NUCLEOTIDE SEQUENCE [LARGE SCALE GENOMIC DNA]</scope>
    <source>
        <strain evidence="2 3">JCM 16595</strain>
    </source>
</reference>
<proteinExistence type="predicted"/>
<keyword evidence="3" id="KW-1185">Reference proteome</keyword>
<dbReference type="InterPro" id="IPR027417">
    <property type="entry name" value="P-loop_NTPase"/>
</dbReference>
<evidence type="ECO:0000313" key="3">
    <source>
        <dbReference type="Proteomes" id="UP000468388"/>
    </source>
</evidence>
<accession>A0A6N8JAX8</accession>
<comment type="caution">
    <text evidence="2">The sequence shown here is derived from an EMBL/GenBank/DDBJ whole genome shotgun (WGS) entry which is preliminary data.</text>
</comment>
<dbReference type="PANTHER" id="PTHR37512:SF1">
    <property type="entry name" value="NADR_TTD14 AAA DOMAIN-CONTAINING PROTEIN"/>
    <property type="match status" value="1"/>
</dbReference>
<dbReference type="PANTHER" id="PTHR37512">
    <property type="entry name" value="TRIFUNCTIONAL NAD BIOSYNTHESIS/REGULATOR PROTEIN NADR"/>
    <property type="match status" value="1"/>
</dbReference>
<dbReference type="InterPro" id="IPR038727">
    <property type="entry name" value="NadR/Ttd14_AAA_dom"/>
</dbReference>
<protein>
    <submittedName>
        <fullName evidence="2">AAA family ATPase</fullName>
    </submittedName>
</protein>